<dbReference type="Pfam" id="PF22785">
    <property type="entry name" value="Tc-R-P"/>
    <property type="match status" value="1"/>
</dbReference>
<feature type="compositionally biased region" description="Low complexity" evidence="5">
    <location>
        <begin position="269"/>
        <end position="280"/>
    </location>
</feature>
<dbReference type="Gene3D" id="3.90.190.10">
    <property type="entry name" value="Protein tyrosine phosphatase superfamily"/>
    <property type="match status" value="1"/>
</dbReference>
<dbReference type="GO" id="GO:0005524">
    <property type="term" value="F:ATP binding"/>
    <property type="evidence" value="ECO:0007669"/>
    <property type="project" value="UniProtKB-KW"/>
</dbReference>
<dbReference type="GO" id="GO:0004725">
    <property type="term" value="F:protein tyrosine phosphatase activity"/>
    <property type="evidence" value="ECO:0007669"/>
    <property type="project" value="InterPro"/>
</dbReference>
<feature type="region of interest" description="Disordered" evidence="5">
    <location>
        <begin position="269"/>
        <end position="294"/>
    </location>
</feature>
<dbReference type="SMART" id="SM00404">
    <property type="entry name" value="PTPc_motif"/>
    <property type="match status" value="1"/>
</dbReference>
<dbReference type="Proteomes" id="UP000249169">
    <property type="component" value="Unassembled WGS sequence"/>
</dbReference>
<feature type="domain" description="Tyrosine specific protein phosphatases" evidence="6">
    <location>
        <begin position="411"/>
        <end position="481"/>
    </location>
</feature>
<comment type="caution">
    <text evidence="8">The sequence shown here is derived from an EMBL/GenBank/DDBJ whole genome shotgun (WGS) entry which is preliminary data.</text>
</comment>
<dbReference type="InterPro" id="IPR027417">
    <property type="entry name" value="P-loop_NTPase"/>
</dbReference>
<dbReference type="InterPro" id="IPR000242">
    <property type="entry name" value="PTP_cat"/>
</dbReference>
<gene>
    <name evidence="8" type="ORF">DL240_10460</name>
</gene>
<keyword evidence="1" id="KW-0813">Transport</keyword>
<dbReference type="PROSITE" id="PS50893">
    <property type="entry name" value="ABC_TRANSPORTER_2"/>
    <property type="match status" value="1"/>
</dbReference>
<dbReference type="FunFam" id="3.90.190.10:FF:000157">
    <property type="entry name" value="Protein-tyrosine phosphatase"/>
    <property type="match status" value="1"/>
</dbReference>
<dbReference type="PROSITE" id="PS50056">
    <property type="entry name" value="TYR_PHOSPHATASE_2"/>
    <property type="match status" value="1"/>
</dbReference>
<dbReference type="GO" id="GO:0016887">
    <property type="term" value="F:ATP hydrolysis activity"/>
    <property type="evidence" value="ECO:0007669"/>
    <property type="project" value="InterPro"/>
</dbReference>
<organism evidence="8 9">
    <name type="scientific">Lujinxingia litoralis</name>
    <dbReference type="NCBI Taxonomy" id="2211119"/>
    <lineage>
        <taxon>Bacteria</taxon>
        <taxon>Deltaproteobacteria</taxon>
        <taxon>Bradymonadales</taxon>
        <taxon>Lujinxingiaceae</taxon>
        <taxon>Lujinxingia</taxon>
    </lineage>
</organism>
<evidence type="ECO:0000256" key="1">
    <source>
        <dbReference type="ARBA" id="ARBA00022448"/>
    </source>
</evidence>
<dbReference type="PRINTS" id="PR00700">
    <property type="entry name" value="PRTYPHPHTASE"/>
</dbReference>
<evidence type="ECO:0000313" key="9">
    <source>
        <dbReference type="Proteomes" id="UP000249169"/>
    </source>
</evidence>
<name>A0A328CAJ1_9DELT</name>
<dbReference type="Gene3D" id="3.40.50.300">
    <property type="entry name" value="P-loop containing nucleotide triphosphate hydrolases"/>
    <property type="match status" value="1"/>
</dbReference>
<evidence type="ECO:0000256" key="2">
    <source>
        <dbReference type="ARBA" id="ARBA00022737"/>
    </source>
</evidence>
<evidence type="ECO:0000259" key="6">
    <source>
        <dbReference type="PROSITE" id="PS50056"/>
    </source>
</evidence>
<keyword evidence="2" id="KW-0677">Repeat</keyword>
<evidence type="ECO:0000256" key="4">
    <source>
        <dbReference type="ARBA" id="ARBA00022840"/>
    </source>
</evidence>
<dbReference type="PANTHER" id="PTHR43790:SF9">
    <property type="entry name" value="GALACTOFURANOSE TRANSPORTER ATP-BINDING PROTEIN YTFR"/>
    <property type="match status" value="1"/>
</dbReference>
<dbReference type="InterPro" id="IPR016130">
    <property type="entry name" value="Tyr_Pase_AS"/>
</dbReference>
<evidence type="ECO:0008006" key="10">
    <source>
        <dbReference type="Google" id="ProtNLM"/>
    </source>
</evidence>
<keyword evidence="4" id="KW-0067">ATP-binding</keyword>
<dbReference type="InterPro" id="IPR003439">
    <property type="entry name" value="ABC_transporter-like_ATP-bd"/>
</dbReference>
<reference evidence="8 9" key="1">
    <citation type="submission" date="2018-05" db="EMBL/GenBank/DDBJ databases">
        <title>Lujinxingia marina gen. nov. sp. nov., a new facultative anaerobic member of the class Deltaproteobacteria, and proposal of Lujinxingaceae fam. nov.</title>
        <authorList>
            <person name="Li C.-M."/>
        </authorList>
    </citation>
    <scope>NUCLEOTIDE SEQUENCE [LARGE SCALE GENOMIC DNA]</scope>
    <source>
        <strain evidence="8 9">B210</strain>
    </source>
</reference>
<accession>A0A328CAJ1</accession>
<evidence type="ECO:0000259" key="7">
    <source>
        <dbReference type="PROSITE" id="PS50893"/>
    </source>
</evidence>
<dbReference type="SMART" id="SM00382">
    <property type="entry name" value="AAA"/>
    <property type="match status" value="1"/>
</dbReference>
<dbReference type="PANTHER" id="PTHR43790">
    <property type="entry name" value="CARBOHYDRATE TRANSPORT ATP-BINDING PROTEIN MG119-RELATED"/>
    <property type="match status" value="1"/>
</dbReference>
<sequence length="499" mass="54515">MSLVMLNEVTFRVRDRVLLHRVGLEIRPGEVVALMGPGSAGKSTLLQVIAGVRGQGDGERLRGTLHSAQVTLVRQHLAMMAGTVESYLLGRLSGREGLSTRESRELAMQRCAELGMELQESDFDQEVVLLPPPRRAQLAIVGALLEGADVIAVDEPTAQMNEEEAAPLLEMIARARTQSSVVWVSHHQRRVRQVADRVGLVVAGQLVALLPTAEFFGEDAPTPVRHFVRTGGCPRDLIELPEVTEPFDESGTPALRAICVPEPRILSEAPAPAPERAVPAEPKPLPKPATTPGARVLRMPGRRVRAAEPEPANPTARRVLLESLPRVLGLKARSLPPEVQAPRDLGWLITGVLGGSPRPGLHRDDLEDLHALVELGVAHLIDMRAEVTPPPREPVPGLRGHYFPVVDMEVPELPEMARWCVRIEDWLAQGQPVVVHCEAGLGRTGTLLASFLIYHGVAPDQAIKLVRRVRSGSIQSDAQTAFLFEFERWLNTSIRPGLR</sequence>
<evidence type="ECO:0000313" key="8">
    <source>
        <dbReference type="EMBL" id="RAL22267.1"/>
    </source>
</evidence>
<dbReference type="PROSITE" id="PS00383">
    <property type="entry name" value="TYR_PHOSPHATASE_1"/>
    <property type="match status" value="1"/>
</dbReference>
<dbReference type="InterPro" id="IPR029021">
    <property type="entry name" value="Prot-tyrosine_phosphatase-like"/>
</dbReference>
<dbReference type="OrthoDB" id="9806482at2"/>
<evidence type="ECO:0000256" key="5">
    <source>
        <dbReference type="SAM" id="MobiDB-lite"/>
    </source>
</evidence>
<dbReference type="Pfam" id="PF00005">
    <property type="entry name" value="ABC_tran"/>
    <property type="match status" value="1"/>
</dbReference>
<dbReference type="AlphaFoldDB" id="A0A328CAJ1"/>
<dbReference type="InterPro" id="IPR003593">
    <property type="entry name" value="AAA+_ATPase"/>
</dbReference>
<dbReference type="InterPro" id="IPR000387">
    <property type="entry name" value="Tyr_Pase_dom"/>
</dbReference>
<feature type="domain" description="ABC transporter" evidence="7">
    <location>
        <begin position="4"/>
        <end position="228"/>
    </location>
</feature>
<dbReference type="InterPro" id="IPR003595">
    <property type="entry name" value="Tyr_Pase_cat"/>
</dbReference>
<dbReference type="EMBL" id="QHKO01000004">
    <property type="protein sequence ID" value="RAL22267.1"/>
    <property type="molecule type" value="Genomic_DNA"/>
</dbReference>
<keyword evidence="3" id="KW-0547">Nucleotide-binding</keyword>
<keyword evidence="9" id="KW-1185">Reference proteome</keyword>
<protein>
    <recommendedName>
        <fullName evidence="10">ABC transporter domain-containing protein</fullName>
    </recommendedName>
</protein>
<evidence type="ECO:0000256" key="3">
    <source>
        <dbReference type="ARBA" id="ARBA00022741"/>
    </source>
</evidence>
<proteinExistence type="predicted"/>
<dbReference type="RefSeq" id="WP_111729838.1">
    <property type="nucleotide sequence ID" value="NZ_QHKO01000004.1"/>
</dbReference>
<dbReference type="InterPro" id="IPR050107">
    <property type="entry name" value="ABC_carbohydrate_import_ATPase"/>
</dbReference>
<dbReference type="SUPFAM" id="SSF52799">
    <property type="entry name" value="(Phosphotyrosine protein) phosphatases II"/>
    <property type="match status" value="1"/>
</dbReference>
<dbReference type="SUPFAM" id="SSF52540">
    <property type="entry name" value="P-loop containing nucleoside triphosphate hydrolases"/>
    <property type="match status" value="1"/>
</dbReference>